<organism evidence="3 4">
    <name type="scientific">Paracoccus litorisediminis</name>
    <dbReference type="NCBI Taxonomy" id="2006130"/>
    <lineage>
        <taxon>Bacteria</taxon>
        <taxon>Pseudomonadati</taxon>
        <taxon>Pseudomonadota</taxon>
        <taxon>Alphaproteobacteria</taxon>
        <taxon>Rhodobacterales</taxon>
        <taxon>Paracoccaceae</taxon>
        <taxon>Paracoccus</taxon>
    </lineage>
</organism>
<feature type="region of interest" description="Disordered" evidence="1">
    <location>
        <begin position="228"/>
        <end position="250"/>
    </location>
</feature>
<evidence type="ECO:0000259" key="2">
    <source>
        <dbReference type="Pfam" id="PF07179"/>
    </source>
</evidence>
<keyword evidence="4" id="KW-1185">Reference proteome</keyword>
<evidence type="ECO:0000256" key="1">
    <source>
        <dbReference type="SAM" id="MobiDB-lite"/>
    </source>
</evidence>
<comment type="caution">
    <text evidence="3">The sequence shown here is derived from an EMBL/GenBank/DDBJ whole genome shotgun (WGS) entry which is preliminary data.</text>
</comment>
<feature type="compositionally biased region" description="Pro residues" evidence="1">
    <location>
        <begin position="229"/>
        <end position="250"/>
    </location>
</feature>
<feature type="domain" description="SseB protein N-terminal" evidence="2">
    <location>
        <begin position="15"/>
        <end position="114"/>
    </location>
</feature>
<reference evidence="3 4" key="1">
    <citation type="submission" date="2019-11" db="EMBL/GenBank/DDBJ databases">
        <authorList>
            <person name="Dong K."/>
        </authorList>
    </citation>
    <scope>NUCLEOTIDE SEQUENCE [LARGE SCALE GENOMIC DNA]</scope>
    <source>
        <strain evidence="3 4">NBRC 112902</strain>
    </source>
</reference>
<sequence length="250" mass="26521">MTPLDLLCPVPFHEANPAQRARILSRLADSELFAALVEEPADDRVELQVFPLPDGPVALACDAEDRLADFIGGPVAYLGLPGRVLASALASEGRGLLVNPGHPSEMLLDTATLSWLVQALQAEPSLAPDEAPRSIRAPQPEVVRALAEPLSTRLGDMVGLVDSAALVATEWANGRQNHTLLLKGVEESRRPALAKAFAELLAFLPEIEGGADIGFSDSAHPAVALVLEPPAPIEPEPVPQRDPNAPPRLR</sequence>
<protein>
    <recommendedName>
        <fullName evidence="2">SseB protein N-terminal domain-containing protein</fullName>
    </recommendedName>
</protein>
<dbReference type="InterPro" id="IPR009839">
    <property type="entry name" value="SseB_N"/>
</dbReference>
<dbReference type="AlphaFoldDB" id="A0A844HNN4"/>
<dbReference type="EMBL" id="WMIG01000016">
    <property type="protein sequence ID" value="MTH61510.1"/>
    <property type="molecule type" value="Genomic_DNA"/>
</dbReference>
<proteinExistence type="predicted"/>
<dbReference type="Pfam" id="PF07179">
    <property type="entry name" value="SseB"/>
    <property type="match status" value="1"/>
</dbReference>
<name>A0A844HNN4_9RHOB</name>
<evidence type="ECO:0000313" key="4">
    <source>
        <dbReference type="Proteomes" id="UP000449846"/>
    </source>
</evidence>
<dbReference type="Proteomes" id="UP000449846">
    <property type="component" value="Unassembled WGS sequence"/>
</dbReference>
<gene>
    <name evidence="3" type="ORF">GL300_20040</name>
</gene>
<accession>A0A844HNN4</accession>
<evidence type="ECO:0000313" key="3">
    <source>
        <dbReference type="EMBL" id="MTH61510.1"/>
    </source>
</evidence>
<dbReference type="RefSeq" id="WP_155041463.1">
    <property type="nucleotide sequence ID" value="NZ_JBHGCD010000012.1"/>
</dbReference>
<dbReference type="OrthoDB" id="7831317at2"/>